<dbReference type="InterPro" id="IPR036388">
    <property type="entry name" value="WH-like_DNA-bd_sf"/>
</dbReference>
<dbReference type="EMBL" id="FUPS01000017">
    <property type="protein sequence ID" value="SJT14817.1"/>
    <property type="molecule type" value="Genomic_DNA"/>
</dbReference>
<reference evidence="8" key="2">
    <citation type="journal article" date="2018" name="Genome Biol.">
        <title>SKESA: strategic k-mer extension for scrupulous assemblies.</title>
        <authorList>
            <person name="Souvorov A."/>
            <person name="Agarwala R."/>
            <person name="Lipman D.J."/>
        </authorList>
    </citation>
    <scope>NUCLEOTIDE SEQUENCE</scope>
    <source>
        <strain evidence="9">Clostridioides</strain>
        <strain evidence="8">HN1000</strain>
    </source>
</reference>
<dbReference type="EMBL" id="LK932360">
    <property type="protein sequence ID" value="CDS84325.1"/>
    <property type="molecule type" value="Genomic_DNA"/>
</dbReference>
<protein>
    <submittedName>
        <fullName evidence="6 11">Beta-lactams repressor</fullName>
    </submittedName>
    <submittedName>
        <fullName evidence="8">BlaI/MecI/CopY family transcriptional regulator</fullName>
    </submittedName>
    <submittedName>
        <fullName evidence="10">Regulatory protein BlaI</fullName>
    </submittedName>
</protein>
<dbReference type="Proteomes" id="UP000411588">
    <property type="component" value="Unassembled WGS sequence"/>
</dbReference>
<dbReference type="SUPFAM" id="SSF46785">
    <property type="entry name" value="Winged helix' DNA-binding domain"/>
    <property type="match status" value="1"/>
</dbReference>
<dbReference type="InterPro" id="IPR036390">
    <property type="entry name" value="WH_DNA-bd_sf"/>
</dbReference>
<dbReference type="EMBL" id="CAADAN010000003">
    <property type="protein sequence ID" value="VFD30845.1"/>
    <property type="molecule type" value="Genomic_DNA"/>
</dbReference>
<dbReference type="Pfam" id="PF03965">
    <property type="entry name" value="Penicillinase_R"/>
    <property type="match status" value="1"/>
</dbReference>
<evidence type="ECO:0000256" key="4">
    <source>
        <dbReference type="ARBA" id="ARBA00023163"/>
    </source>
</evidence>
<organism evidence="6">
    <name type="scientific">Clostridioides difficile</name>
    <name type="common">Peptoclostridium difficile</name>
    <dbReference type="NCBI Taxonomy" id="1496"/>
    <lineage>
        <taxon>Bacteria</taxon>
        <taxon>Bacillati</taxon>
        <taxon>Bacillota</taxon>
        <taxon>Clostridia</taxon>
        <taxon>Peptostreptococcales</taxon>
        <taxon>Peptostreptococcaceae</taxon>
        <taxon>Clostridioides</taxon>
    </lineage>
</organism>
<evidence type="ECO:0000313" key="9">
    <source>
        <dbReference type="EMBL" id="HBH2619569.1"/>
    </source>
</evidence>
<dbReference type="EMBL" id="CAAJVP010000001">
    <property type="protein sequence ID" value="VHX93244.1"/>
    <property type="molecule type" value="Genomic_DNA"/>
</dbReference>
<dbReference type="Proteomes" id="UP000878956">
    <property type="component" value="Unassembled WGS sequence"/>
</dbReference>
<reference evidence="11 15" key="3">
    <citation type="submission" date="2019-02" db="EMBL/GenBank/DDBJ databases">
        <authorList>
            <consortium name="Pathogen Informatics"/>
        </authorList>
    </citation>
    <scope>NUCLEOTIDE SEQUENCE [LARGE SCALE GENOMIC DNA]</scope>
    <source>
        <strain evidence="15">clo34</strain>
        <strain evidence="11">Clo34</strain>
        <strain evidence="14">tl291</strain>
        <strain evidence="12">Tl291</strain>
        <strain evidence="10 13">VRECD0157</strain>
    </source>
</reference>
<gene>
    <name evidence="11" type="primary">blaI_5</name>
    <name evidence="12" type="synonym">blaI_1</name>
    <name evidence="10" type="synonym">blaI_8</name>
    <name evidence="7" type="ORF">BN1095_470002</name>
    <name evidence="6" type="ORF">BN1096_620160</name>
    <name evidence="5" type="ORF">BN1097_250161</name>
    <name evidence="8" type="ORF">KRM00_002836</name>
    <name evidence="9" type="ORF">KRQ00_001309</name>
    <name evidence="12" type="ORF">SAMEA1402366_00263</name>
    <name evidence="11" type="ORF">SAMEA1402399_01277</name>
    <name evidence="10" type="ORF">SAMEA3375112_03831</name>
</gene>
<dbReference type="GeneID" id="66354228"/>
<reference evidence="8" key="4">
    <citation type="submission" date="2021-06" db="EMBL/GenBank/DDBJ databases">
        <authorList>
            <consortium name="NCBI Pathogen Detection Project"/>
        </authorList>
    </citation>
    <scope>NUCLEOTIDE SEQUENCE</scope>
    <source>
        <strain evidence="9">Clostridioides</strain>
        <strain evidence="8">HN1000</strain>
    </source>
</reference>
<evidence type="ECO:0000313" key="7">
    <source>
        <dbReference type="EMBL" id="CDT41061.1"/>
    </source>
</evidence>
<comment type="similarity">
    <text evidence="1">Belongs to the BlaI transcriptional regulatory family.</text>
</comment>
<evidence type="ECO:0000313" key="12">
    <source>
        <dbReference type="EMBL" id="VHX93244.1"/>
    </source>
</evidence>
<evidence type="ECO:0000313" key="8">
    <source>
        <dbReference type="EMBL" id="HBH1543310.1"/>
    </source>
</evidence>
<dbReference type="EMBL" id="DAEQIJ010000004">
    <property type="protein sequence ID" value="HBH2619569.1"/>
    <property type="molecule type" value="Genomic_DNA"/>
</dbReference>
<keyword evidence="4" id="KW-0804">Transcription</keyword>
<dbReference type="KEGG" id="pdf:CD630DERM_18100"/>
<keyword evidence="3" id="KW-0238">DNA-binding</keyword>
<dbReference type="Proteomes" id="UP000372533">
    <property type="component" value="Unassembled WGS sequence"/>
</dbReference>
<accession>A0A031WEA3</accession>
<dbReference type="GO" id="GO:0045892">
    <property type="term" value="P:negative regulation of DNA-templated transcription"/>
    <property type="evidence" value="ECO:0007669"/>
    <property type="project" value="InterPro"/>
</dbReference>
<reference evidence="6" key="1">
    <citation type="submission" date="2014-07" db="EMBL/GenBank/DDBJ databases">
        <authorList>
            <person name="Monot Marc"/>
        </authorList>
    </citation>
    <scope>NUCLEOTIDE SEQUENCE</scope>
    <source>
        <strain evidence="7">7032989</strain>
        <strain evidence="5">7032994</strain>
    </source>
</reference>
<evidence type="ECO:0000313" key="5">
    <source>
        <dbReference type="EMBL" id="CDS84325.1"/>
    </source>
</evidence>
<evidence type="ECO:0000256" key="2">
    <source>
        <dbReference type="ARBA" id="ARBA00023015"/>
    </source>
</evidence>
<dbReference type="OMA" id="WSHTEIT"/>
<dbReference type="PATRIC" id="fig|1496.1371.peg.3095"/>
<evidence type="ECO:0000313" key="14">
    <source>
        <dbReference type="Proteomes" id="UP000372533"/>
    </source>
</evidence>
<dbReference type="PIRSF" id="PIRSF019455">
    <property type="entry name" value="CopR_AtkY"/>
    <property type="match status" value="1"/>
</dbReference>
<evidence type="ECO:0000313" key="6">
    <source>
        <dbReference type="EMBL" id="CDS87675.1"/>
    </source>
</evidence>
<name>A0A031WEA3_CLODI</name>
<dbReference type="GO" id="GO:0003677">
    <property type="term" value="F:DNA binding"/>
    <property type="evidence" value="ECO:0007669"/>
    <property type="project" value="UniProtKB-KW"/>
</dbReference>
<dbReference type="RefSeq" id="WP_003430316.1">
    <property type="nucleotide sequence ID" value="NZ_AP025558.1"/>
</dbReference>
<dbReference type="EMBL" id="LK933149">
    <property type="protein sequence ID" value="CDT41061.1"/>
    <property type="molecule type" value="Genomic_DNA"/>
</dbReference>
<dbReference type="AlphaFoldDB" id="A0A031WEA3"/>
<evidence type="ECO:0000256" key="3">
    <source>
        <dbReference type="ARBA" id="ARBA00023125"/>
    </source>
</evidence>
<proteinExistence type="inferred from homology"/>
<dbReference type="Gene3D" id="1.10.10.10">
    <property type="entry name" value="Winged helix-like DNA-binding domain superfamily/Winged helix DNA-binding domain"/>
    <property type="match status" value="1"/>
</dbReference>
<evidence type="ECO:0000256" key="1">
    <source>
        <dbReference type="ARBA" id="ARBA00011046"/>
    </source>
</evidence>
<evidence type="ECO:0000313" key="13">
    <source>
        <dbReference type="Proteomes" id="UP000189137"/>
    </source>
</evidence>
<keyword evidence="2" id="KW-0805">Transcription regulation</keyword>
<dbReference type="EMBL" id="LK932516">
    <property type="protein sequence ID" value="CDS87675.1"/>
    <property type="molecule type" value="Genomic_DNA"/>
</dbReference>
<evidence type="ECO:0000313" key="10">
    <source>
        <dbReference type="EMBL" id="SJT14817.1"/>
    </source>
</evidence>
<dbReference type="InterPro" id="IPR005650">
    <property type="entry name" value="BlaI_family"/>
</dbReference>
<dbReference type="Proteomes" id="UP000879542">
    <property type="component" value="Unassembled WGS sequence"/>
</dbReference>
<evidence type="ECO:0000313" key="11">
    <source>
        <dbReference type="EMBL" id="VFD30845.1"/>
    </source>
</evidence>
<evidence type="ECO:0000313" key="15">
    <source>
        <dbReference type="Proteomes" id="UP000411588"/>
    </source>
</evidence>
<sequence length="125" mass="14706">MTISKIPQAELKVMKFIWEKNDTVTSKETIEAMERKYGWKQTTTLTLLSRLVKKHFLSAEKIDRYTHYTIVVGHKEYLSVETKDFLSNIHDNSLQSLISALHDDEVVDKDMLDLFESHFKNLEEE</sequence>
<dbReference type="EMBL" id="DAEPXK010000034">
    <property type="protein sequence ID" value="HBH1543310.1"/>
    <property type="molecule type" value="Genomic_DNA"/>
</dbReference>
<dbReference type="Proteomes" id="UP000189137">
    <property type="component" value="Unassembled WGS sequence"/>
</dbReference>